<dbReference type="InterPro" id="IPR022313">
    <property type="entry name" value="Phe/His_NH3-lyase_AS"/>
</dbReference>
<evidence type="ECO:0000256" key="5">
    <source>
        <dbReference type="ARBA" id="ARBA00022808"/>
    </source>
</evidence>
<dbReference type="PANTHER" id="PTHR10362">
    <property type="entry name" value="HISTIDINE AMMONIA-LYASE"/>
    <property type="match status" value="1"/>
</dbReference>
<dbReference type="InterPro" id="IPR005921">
    <property type="entry name" value="HutH"/>
</dbReference>
<dbReference type="Pfam" id="PF00221">
    <property type="entry name" value="Lyase_aromatic"/>
    <property type="match status" value="1"/>
</dbReference>
<dbReference type="GO" id="GO:0019556">
    <property type="term" value="P:L-histidine catabolic process to glutamate and formamide"/>
    <property type="evidence" value="ECO:0007669"/>
    <property type="project" value="UniProtKB-UniPathway"/>
</dbReference>
<evidence type="ECO:0000313" key="10">
    <source>
        <dbReference type="Ensembl" id="ENSGMOP00000045990.1"/>
    </source>
</evidence>
<dbReference type="NCBIfam" id="NF006871">
    <property type="entry name" value="PRK09367.1"/>
    <property type="match status" value="1"/>
</dbReference>
<keyword evidence="5 9" id="KW-0369">Histidine metabolism</keyword>
<dbReference type="Gene3D" id="1.10.275.10">
    <property type="entry name" value="Fumarase/aspartase (N-terminal domain)"/>
    <property type="match status" value="1"/>
</dbReference>
<reference evidence="10" key="2">
    <citation type="submission" date="2025-09" db="UniProtKB">
        <authorList>
            <consortium name="Ensembl"/>
        </authorList>
    </citation>
    <scope>IDENTIFICATION</scope>
</reference>
<evidence type="ECO:0000256" key="8">
    <source>
        <dbReference type="RuleBase" id="RU003954"/>
    </source>
</evidence>
<dbReference type="GO" id="GO:0004397">
    <property type="term" value="F:histidine ammonia-lyase activity"/>
    <property type="evidence" value="ECO:0007669"/>
    <property type="project" value="UniProtKB-EC"/>
</dbReference>
<dbReference type="InterPro" id="IPR008948">
    <property type="entry name" value="L-Aspartase-like"/>
</dbReference>
<evidence type="ECO:0000256" key="1">
    <source>
        <dbReference type="ARBA" id="ARBA00005113"/>
    </source>
</evidence>
<comment type="similarity">
    <text evidence="2 8">Belongs to the PAL/histidase family.</text>
</comment>
<dbReference type="GO" id="GO:0019557">
    <property type="term" value="P:L-histidine catabolic process to glutamate and formate"/>
    <property type="evidence" value="ECO:0007669"/>
    <property type="project" value="UniProtKB-UniPathway"/>
</dbReference>
<organism evidence="10 11">
    <name type="scientific">Gadus morhua</name>
    <name type="common">Atlantic cod</name>
    <dbReference type="NCBI Taxonomy" id="8049"/>
    <lineage>
        <taxon>Eukaryota</taxon>
        <taxon>Metazoa</taxon>
        <taxon>Chordata</taxon>
        <taxon>Craniata</taxon>
        <taxon>Vertebrata</taxon>
        <taxon>Euteleostomi</taxon>
        <taxon>Actinopterygii</taxon>
        <taxon>Neopterygii</taxon>
        <taxon>Teleostei</taxon>
        <taxon>Neoteleostei</taxon>
        <taxon>Acanthomorphata</taxon>
        <taxon>Zeiogadaria</taxon>
        <taxon>Gadariae</taxon>
        <taxon>Gadiformes</taxon>
        <taxon>Gadoidei</taxon>
        <taxon>Gadidae</taxon>
        <taxon>Gadus</taxon>
    </lineage>
</organism>
<evidence type="ECO:0000256" key="2">
    <source>
        <dbReference type="ARBA" id="ARBA00007238"/>
    </source>
</evidence>
<dbReference type="Proteomes" id="UP000694546">
    <property type="component" value="Chromosome 9"/>
</dbReference>
<proteinExistence type="inferred from homology"/>
<evidence type="ECO:0000256" key="6">
    <source>
        <dbReference type="ARBA" id="ARBA00023239"/>
    </source>
</evidence>
<accession>A0A8C5BHF2</accession>
<dbReference type="GO" id="GO:0005737">
    <property type="term" value="C:cytoplasm"/>
    <property type="evidence" value="ECO:0007669"/>
    <property type="project" value="InterPro"/>
</dbReference>
<dbReference type="Gene3D" id="1.20.200.10">
    <property type="entry name" value="Fumarase/aspartase (Central domain)"/>
    <property type="match status" value="1"/>
</dbReference>
<dbReference type="SUPFAM" id="SSF48557">
    <property type="entry name" value="L-aspartase-like"/>
    <property type="match status" value="1"/>
</dbReference>
<dbReference type="NCBIfam" id="TIGR01225">
    <property type="entry name" value="hutH"/>
    <property type="match status" value="1"/>
</dbReference>
<dbReference type="EC" id="4.3.1.3" evidence="3 9"/>
<evidence type="ECO:0000313" key="11">
    <source>
        <dbReference type="Proteomes" id="UP000694546"/>
    </source>
</evidence>
<keyword evidence="11" id="KW-1185">Reference proteome</keyword>
<dbReference type="FunFam" id="1.20.200.10:FF:000003">
    <property type="entry name" value="Histidine ammonia-lyase"/>
    <property type="match status" value="1"/>
</dbReference>
<dbReference type="FunFam" id="3.10.20.90:FF:000111">
    <property type="entry name" value="Histidine ammonia-lyase"/>
    <property type="match status" value="1"/>
</dbReference>
<name>A0A8C5BHF2_GADMO</name>
<dbReference type="UniPathway" id="UPA00379">
    <property type="reaction ID" value="UER00549"/>
</dbReference>
<dbReference type="PROSITE" id="PS00488">
    <property type="entry name" value="PAL_HISTIDASE"/>
    <property type="match status" value="1"/>
</dbReference>
<sequence>MPRFTVHIRDEWLAIPCRDPTKTIHWLGLEALRRYIKNKPDNGGITTLKDVRFVVRRCQGQGLLDGEDTIEDALEDNDFLELGNSICIMTYYTETKVVQARELLDTIVKENKVVYGITTGFGKFARTVIPVGKLKELQENLVRSHSAGVGNPLSPERTRMLLALRINVLAKGYSGISLETLHAMIQAFNASCLSFVPEKGTVGASGDLAPLSHLALGLMGEGRMWSPNSGWADAKYVLEAHGLKPIVLRPKEGLALINGTQMITSLGAEAVERAQAIARQADIVAALTLEVLKGSTKAFDSEIHALRPHPGQIEVAFRFRSLLESDHHPSEIAESHRFCDRVQDAYTMRCCPQVHGIVNDTINFVKNIINTEINSATDNPMVFAERGETISGGNFHGEYPAKALDYLAIGVHELASISERRIERLCNPSLSELPAFLVNEGGLNSGFMIAHCTAASLVSENKVLCHPSSVDSLSTSAATEDHVSMGGWAARKALRVIEHVEQGRLGDTLYTLQGPACGSGG</sequence>
<dbReference type="InterPro" id="IPR024083">
    <property type="entry name" value="Fumarase/histidase_N"/>
</dbReference>
<evidence type="ECO:0000256" key="7">
    <source>
        <dbReference type="ARBA" id="ARBA00049269"/>
    </source>
</evidence>
<comment type="catalytic activity">
    <reaction evidence="7 9">
        <text>L-histidine = trans-urocanate + NH4(+)</text>
        <dbReference type="Rhea" id="RHEA:21232"/>
        <dbReference type="ChEBI" id="CHEBI:17771"/>
        <dbReference type="ChEBI" id="CHEBI:28938"/>
        <dbReference type="ChEBI" id="CHEBI:57595"/>
        <dbReference type="EC" id="4.3.1.3"/>
    </reaction>
</comment>
<gene>
    <name evidence="10" type="primary">HAL</name>
</gene>
<reference evidence="10" key="1">
    <citation type="submission" date="2025-08" db="UniProtKB">
        <authorList>
            <consortium name="Ensembl"/>
        </authorList>
    </citation>
    <scope>IDENTIFICATION</scope>
</reference>
<dbReference type="Ensembl" id="ENSGMOT00000037594.1">
    <property type="protein sequence ID" value="ENSGMOP00000045990.1"/>
    <property type="gene ID" value="ENSGMOG00000010242.2"/>
</dbReference>
<protein>
    <recommendedName>
        <fullName evidence="4 9">Histidine ammonia-lyase</fullName>
        <ecNumber evidence="3 9">4.3.1.3</ecNumber>
    </recommendedName>
</protein>
<keyword evidence="6 8" id="KW-0456">Lyase</keyword>
<evidence type="ECO:0000256" key="9">
    <source>
        <dbReference type="RuleBase" id="RU004479"/>
    </source>
</evidence>
<dbReference type="AlphaFoldDB" id="A0A8C5BHF2"/>
<evidence type="ECO:0000256" key="3">
    <source>
        <dbReference type="ARBA" id="ARBA00012994"/>
    </source>
</evidence>
<dbReference type="GeneTree" id="ENSGT00390000009047"/>
<dbReference type="InterPro" id="IPR001106">
    <property type="entry name" value="Aromatic_Lyase"/>
</dbReference>
<dbReference type="Gene3D" id="3.10.20.90">
    <property type="entry name" value="Phosphatidylinositol 3-kinase Catalytic Subunit, Chain A, domain 1"/>
    <property type="match status" value="1"/>
</dbReference>
<comment type="pathway">
    <text evidence="1 9">Amino-acid degradation; L-histidine degradation into L-glutamate; N-formimidoyl-L-glutamate from L-histidine: step 1/3.</text>
</comment>
<evidence type="ECO:0000256" key="4">
    <source>
        <dbReference type="ARBA" id="ARBA00017271"/>
    </source>
</evidence>
<dbReference type="CDD" id="cd00332">
    <property type="entry name" value="PAL-HAL"/>
    <property type="match status" value="1"/>
</dbReference>